<dbReference type="Gene3D" id="1.10.287.110">
    <property type="entry name" value="DnaJ domain"/>
    <property type="match status" value="1"/>
</dbReference>
<keyword evidence="3" id="KW-1185">Reference proteome</keyword>
<proteinExistence type="predicted"/>
<feature type="region of interest" description="Disordered" evidence="1">
    <location>
        <begin position="339"/>
        <end position="365"/>
    </location>
</feature>
<feature type="compositionally biased region" description="Basic and acidic residues" evidence="1">
    <location>
        <begin position="339"/>
        <end position="354"/>
    </location>
</feature>
<dbReference type="AlphaFoldDB" id="A0ABD1QGV5"/>
<dbReference type="Proteomes" id="UP001604336">
    <property type="component" value="Unassembled WGS sequence"/>
</dbReference>
<sequence length="514" mass="58920">MDESWRMRMGMPTRTTVKPNLPRRKSTEDTSHRRRPISGESSEPTLEPEDFSDVFGGPPRTILSNQFSDSAGFSRSSLMSSFYGEILPQPENVEPALGMSPRNLPEFRIPVRQQRSDHNQNHHNAFYNDIFSWEDGSLVNSRSRSKSKTSSSSALSSEEFSPLRAEITGHGMDDVSFFSSKLRPINVGSRWISTRMGHEDYQRQQITPPFSENRAMFNTENDYVDNMRNYTSEFSRRNPSPETLEPIWDGSMRVSVDDLELKSPSSEVSSVCQLDQQNTACEIEDEILQQQNDRELEEDEIMSSYVIEINTENREGNCDAIGVDEAIAWAKEKFQTHCTENERSNQEHKKEKPNEGQTQGWGSTQELGDDLNWQDFTQQQDKLSAVETEQLESKLELRILDEKIRLWATGKETDIRLLLSTLHHILWPNSGWFAIPLTNLIESSQVKKAYQKAQLCLHPDKLQQRGISFPHKYIAEKAFSVLQDAWTAFISQCLSSLKNYSCSTDDSSQLIRHL</sequence>
<dbReference type="FunFam" id="1.10.287.110:FF:000043">
    <property type="entry name" value="J-domain protein required for chloroplast accumulation response 1"/>
    <property type="match status" value="1"/>
</dbReference>
<comment type="caution">
    <text evidence="2">The sequence shown here is derived from an EMBL/GenBank/DDBJ whole genome shotgun (WGS) entry which is preliminary data.</text>
</comment>
<feature type="region of interest" description="Disordered" evidence="1">
    <location>
        <begin position="1"/>
        <end position="67"/>
    </location>
</feature>
<feature type="region of interest" description="Disordered" evidence="1">
    <location>
        <begin position="141"/>
        <end position="160"/>
    </location>
</feature>
<dbReference type="EMBL" id="JBFOLK010000011">
    <property type="protein sequence ID" value="KAL2474982.1"/>
    <property type="molecule type" value="Genomic_DNA"/>
</dbReference>
<dbReference type="SUPFAM" id="SSF46565">
    <property type="entry name" value="Chaperone J-domain"/>
    <property type="match status" value="1"/>
</dbReference>
<feature type="compositionally biased region" description="Polar residues" evidence="1">
    <location>
        <begin position="355"/>
        <end position="365"/>
    </location>
</feature>
<gene>
    <name evidence="2" type="ORF">Adt_35718</name>
</gene>
<protein>
    <submittedName>
        <fullName evidence="2">Chaperone DnaJ-domain superfamily protein</fullName>
    </submittedName>
</protein>
<organism evidence="2 3">
    <name type="scientific">Abeliophyllum distichum</name>
    <dbReference type="NCBI Taxonomy" id="126358"/>
    <lineage>
        <taxon>Eukaryota</taxon>
        <taxon>Viridiplantae</taxon>
        <taxon>Streptophyta</taxon>
        <taxon>Embryophyta</taxon>
        <taxon>Tracheophyta</taxon>
        <taxon>Spermatophyta</taxon>
        <taxon>Magnoliopsida</taxon>
        <taxon>eudicotyledons</taxon>
        <taxon>Gunneridae</taxon>
        <taxon>Pentapetalae</taxon>
        <taxon>asterids</taxon>
        <taxon>lamiids</taxon>
        <taxon>Lamiales</taxon>
        <taxon>Oleaceae</taxon>
        <taxon>Forsythieae</taxon>
        <taxon>Abeliophyllum</taxon>
    </lineage>
</organism>
<accession>A0ABD1QGV5</accession>
<dbReference type="PANTHER" id="PTHR23172:SF69">
    <property type="entry name" value="CHAPERONE DNAJ-DOMAIN SUPERFAMILY PROTEIN"/>
    <property type="match status" value="1"/>
</dbReference>
<dbReference type="CDD" id="cd06257">
    <property type="entry name" value="DnaJ"/>
    <property type="match status" value="1"/>
</dbReference>
<dbReference type="PANTHER" id="PTHR23172">
    <property type="entry name" value="AUXILIN/CYCLIN G-ASSOCIATED KINASE-RELATED"/>
    <property type="match status" value="1"/>
</dbReference>
<dbReference type="InterPro" id="IPR001623">
    <property type="entry name" value="DnaJ_domain"/>
</dbReference>
<evidence type="ECO:0000313" key="3">
    <source>
        <dbReference type="Proteomes" id="UP001604336"/>
    </source>
</evidence>
<reference evidence="3" key="1">
    <citation type="submission" date="2024-07" db="EMBL/GenBank/DDBJ databases">
        <title>Two chromosome-level genome assemblies of Korean endemic species Abeliophyllum distichum and Forsythia ovata (Oleaceae).</title>
        <authorList>
            <person name="Jang H."/>
        </authorList>
    </citation>
    <scope>NUCLEOTIDE SEQUENCE [LARGE SCALE GENOMIC DNA]</scope>
</reference>
<name>A0ABD1QGV5_9LAMI</name>
<evidence type="ECO:0000256" key="1">
    <source>
        <dbReference type="SAM" id="MobiDB-lite"/>
    </source>
</evidence>
<dbReference type="InterPro" id="IPR036869">
    <property type="entry name" value="J_dom_sf"/>
</dbReference>
<evidence type="ECO:0000313" key="2">
    <source>
        <dbReference type="EMBL" id="KAL2474982.1"/>
    </source>
</evidence>
<feature type="compositionally biased region" description="Low complexity" evidence="1">
    <location>
        <begin position="148"/>
        <end position="160"/>
    </location>
</feature>